<evidence type="ECO:0000259" key="1">
    <source>
        <dbReference type="PROSITE" id="PS51725"/>
    </source>
</evidence>
<dbReference type="InterPro" id="IPR007138">
    <property type="entry name" value="ABM_dom"/>
</dbReference>
<dbReference type="OrthoDB" id="9798115at2"/>
<keyword evidence="3" id="KW-1185">Reference proteome</keyword>
<dbReference type="HOGENOM" id="CLU_141544_0_0_5"/>
<dbReference type="Proteomes" id="UP000032611">
    <property type="component" value="Chromosome"/>
</dbReference>
<feature type="domain" description="ABM" evidence="1">
    <location>
        <begin position="2"/>
        <end position="98"/>
    </location>
</feature>
<dbReference type="GO" id="GO:0004497">
    <property type="term" value="F:monooxygenase activity"/>
    <property type="evidence" value="ECO:0007669"/>
    <property type="project" value="UniProtKB-KW"/>
</dbReference>
<protein>
    <submittedName>
        <fullName evidence="2">Antibiotic biosynthesis monooxygenase</fullName>
    </submittedName>
</protein>
<dbReference type="Gene3D" id="3.30.70.100">
    <property type="match status" value="1"/>
</dbReference>
<name>A0A0D5LPH0_MAREN</name>
<gene>
    <name evidence="2" type="ORF">TM49_11230</name>
</gene>
<dbReference type="AlphaFoldDB" id="A0A0D5LPH0"/>
<dbReference type="SUPFAM" id="SSF54909">
    <property type="entry name" value="Dimeric alpha+beta barrel"/>
    <property type="match status" value="1"/>
</dbReference>
<dbReference type="Pfam" id="PF03992">
    <property type="entry name" value="ABM"/>
    <property type="match status" value="1"/>
</dbReference>
<dbReference type="STRING" id="1486262.TM49_11230"/>
<evidence type="ECO:0000313" key="2">
    <source>
        <dbReference type="EMBL" id="AJY46119.1"/>
    </source>
</evidence>
<proteinExistence type="predicted"/>
<dbReference type="RefSeq" id="WP_045681322.1">
    <property type="nucleotide sequence ID" value="NZ_CP010803.1"/>
</dbReference>
<dbReference type="PROSITE" id="PS51725">
    <property type="entry name" value="ABM"/>
    <property type="match status" value="1"/>
</dbReference>
<reference evidence="2 3" key="1">
    <citation type="journal article" date="2015" name="Genome Announc.">
        <title>Complete genome sequence of Martelella endophytica YC6887, which has antifungal activity associated with a halophyte.</title>
        <authorList>
            <person name="Khan A."/>
            <person name="Khan H."/>
            <person name="Chung E.J."/>
            <person name="Hossain M.T."/>
            <person name="Chung Y.R."/>
        </authorList>
    </citation>
    <scope>NUCLEOTIDE SEQUENCE [LARGE SCALE GENOMIC DNA]</scope>
    <source>
        <strain evidence="2">YC6887</strain>
    </source>
</reference>
<accession>A0A0D5LPH0</accession>
<dbReference type="PANTHER" id="PTHR34474">
    <property type="entry name" value="SIGNAL TRANSDUCTION PROTEIN TRAP"/>
    <property type="match status" value="1"/>
</dbReference>
<evidence type="ECO:0000313" key="3">
    <source>
        <dbReference type="Proteomes" id="UP000032611"/>
    </source>
</evidence>
<dbReference type="InterPro" id="IPR050404">
    <property type="entry name" value="Heme-degrading_MO"/>
</dbReference>
<dbReference type="PANTHER" id="PTHR34474:SF2">
    <property type="entry name" value="SIGNAL TRANSDUCTION PROTEIN TRAP"/>
    <property type="match status" value="1"/>
</dbReference>
<sequence>MYIAMNRFKVATGSEEAFEAIWKGRDSRLSELAGFISFQLLKGKSFTDEGYTLYASHTMWESEEAFTAWTRSEQFRDAHRNAGERKAEYLGPPVFEGFNTVEGA</sequence>
<organism evidence="2 3">
    <name type="scientific">Martelella endophytica</name>
    <dbReference type="NCBI Taxonomy" id="1486262"/>
    <lineage>
        <taxon>Bacteria</taxon>
        <taxon>Pseudomonadati</taxon>
        <taxon>Pseudomonadota</taxon>
        <taxon>Alphaproteobacteria</taxon>
        <taxon>Hyphomicrobiales</taxon>
        <taxon>Aurantimonadaceae</taxon>
        <taxon>Martelella</taxon>
    </lineage>
</organism>
<dbReference type="PATRIC" id="fig|1486262.3.peg.2326"/>
<keyword evidence="2" id="KW-0503">Monooxygenase</keyword>
<dbReference type="InterPro" id="IPR011008">
    <property type="entry name" value="Dimeric_a/b-barrel"/>
</dbReference>
<dbReference type="EMBL" id="CP010803">
    <property type="protein sequence ID" value="AJY46119.1"/>
    <property type="molecule type" value="Genomic_DNA"/>
</dbReference>
<keyword evidence="2" id="KW-0560">Oxidoreductase</keyword>
<dbReference type="KEGG" id="mey:TM49_11230"/>